<accession>A0A318S3P0</accession>
<dbReference type="RefSeq" id="WP_110887235.1">
    <property type="nucleotide sequence ID" value="NZ_QJSX01000010.1"/>
</dbReference>
<comment type="caution">
    <text evidence="1">The sequence shown here is derived from an EMBL/GenBank/DDBJ whole genome shotgun (WGS) entry which is preliminary data.</text>
</comment>
<dbReference type="GO" id="GO:0005524">
    <property type="term" value="F:ATP binding"/>
    <property type="evidence" value="ECO:0007669"/>
    <property type="project" value="InterPro"/>
</dbReference>
<reference evidence="1 2" key="1">
    <citation type="submission" date="2018-06" db="EMBL/GenBank/DDBJ databases">
        <title>Genomic Encyclopedia of Type Strains, Phase IV (KMG-IV): sequencing the most valuable type-strain genomes for metagenomic binning, comparative biology and taxonomic classification.</title>
        <authorList>
            <person name="Goeker M."/>
        </authorList>
    </citation>
    <scope>NUCLEOTIDE SEQUENCE [LARGE SCALE GENOMIC DNA]</scope>
    <source>
        <strain evidence="1 2">DSM 18048</strain>
    </source>
</reference>
<dbReference type="Gene3D" id="3.30.1490.20">
    <property type="entry name" value="ATP-grasp fold, A domain"/>
    <property type="match status" value="1"/>
</dbReference>
<dbReference type="EMBL" id="QJSX01000010">
    <property type="protein sequence ID" value="PYE53019.1"/>
    <property type="molecule type" value="Genomic_DNA"/>
</dbReference>
<dbReference type="AlphaFoldDB" id="A0A318S3P0"/>
<gene>
    <name evidence="1" type="ORF">DES52_1102</name>
</gene>
<dbReference type="InterPro" id="IPR013815">
    <property type="entry name" value="ATP_grasp_subdomain_1"/>
</dbReference>
<dbReference type="Proteomes" id="UP000248326">
    <property type="component" value="Unassembled WGS sequence"/>
</dbReference>
<dbReference type="OrthoDB" id="70846at2"/>
<organism evidence="1 2">
    <name type="scientific">Deinococcus yavapaiensis KR-236</name>
    <dbReference type="NCBI Taxonomy" id="694435"/>
    <lineage>
        <taxon>Bacteria</taxon>
        <taxon>Thermotogati</taxon>
        <taxon>Deinococcota</taxon>
        <taxon>Deinococci</taxon>
        <taxon>Deinococcales</taxon>
        <taxon>Deinococcaceae</taxon>
        <taxon>Deinococcus</taxon>
    </lineage>
</organism>
<name>A0A318S3P0_9DEIO</name>
<protein>
    <submittedName>
        <fullName evidence="1">Uncharacterized protein</fullName>
    </submittedName>
</protein>
<sequence length="198" mass="21438">MYTFAEAARLSPLLVGREAARLAAQTSLLAPGFVIDRLFEEDFYTSNNLPEQLRNLFSPINPRRIDEDALEPLCDKAQTLVRASYLLDDAVQKFYRAVRNADVLGGKVHVRRDGEPTGEVATAFAPGTEALVALKKLWVSDWTFEAVLARLDEAGSVGLEARPALMFAGGPGQLDAEVAAKLGVGHALMNERGLVGLS</sequence>
<evidence type="ECO:0000313" key="2">
    <source>
        <dbReference type="Proteomes" id="UP000248326"/>
    </source>
</evidence>
<evidence type="ECO:0000313" key="1">
    <source>
        <dbReference type="EMBL" id="PYE53019.1"/>
    </source>
</evidence>
<keyword evidence="2" id="KW-1185">Reference proteome</keyword>
<proteinExistence type="predicted"/>